<evidence type="ECO:0000313" key="5">
    <source>
        <dbReference type="EMBL" id="EEE53407.1"/>
    </source>
</evidence>
<dbReference type="EMBL" id="CM000149">
    <property type="protein sequence ID" value="EEE53407.1"/>
    <property type="molecule type" value="Genomic_DNA"/>
</dbReference>
<feature type="domain" description="Di19 C-terminal" evidence="4">
    <location>
        <begin position="135"/>
        <end position="231"/>
    </location>
</feature>
<name>B9GDQ0_ORYSJ</name>
<protein>
    <submittedName>
        <fullName evidence="5">Uncharacterized protein</fullName>
    </submittedName>
</protein>
<feature type="compositionally biased region" description="Basic and acidic residues" evidence="2">
    <location>
        <begin position="190"/>
        <end position="203"/>
    </location>
</feature>
<dbReference type="PANTHER" id="PTHR31875">
    <property type="entry name" value="PROTEIN DEHYDRATION-INDUCED 19"/>
    <property type="match status" value="1"/>
</dbReference>
<feature type="region of interest" description="Disordered" evidence="2">
    <location>
        <begin position="184"/>
        <end position="217"/>
    </location>
</feature>
<dbReference type="InterPro" id="IPR033347">
    <property type="entry name" value="Di19"/>
</dbReference>
<evidence type="ECO:0000256" key="1">
    <source>
        <dbReference type="ARBA" id="ARBA00007109"/>
    </source>
</evidence>
<dbReference type="Proteomes" id="UP000007752">
    <property type="component" value="Chromosome 12"/>
</dbReference>
<reference evidence="5" key="2">
    <citation type="submission" date="2008-12" db="EMBL/GenBank/DDBJ databases">
        <title>Improved gene annotation of the rice (Oryza sativa) genomes.</title>
        <authorList>
            <person name="Wang J."/>
            <person name="Li R."/>
            <person name="Fan W."/>
            <person name="Huang Q."/>
            <person name="Zhang J."/>
            <person name="Zhou Y."/>
            <person name="Hu Y."/>
            <person name="Zi S."/>
            <person name="Li J."/>
            <person name="Ni P."/>
            <person name="Zheng H."/>
            <person name="Zhang Y."/>
            <person name="Zhao M."/>
            <person name="Hao Q."/>
            <person name="McDermott J."/>
            <person name="Samudrala R."/>
            <person name="Kristiansen K."/>
            <person name="Wong G.K.-S."/>
        </authorList>
    </citation>
    <scope>NUCLEOTIDE SEQUENCE</scope>
</reference>
<dbReference type="InterPro" id="IPR008598">
    <property type="entry name" value="Di19_Zn-bd"/>
</dbReference>
<dbReference type="PANTHER" id="PTHR31875:SF23">
    <property type="entry name" value="PROTEIN DEHYDRATION-INDUCED 19 HOMOLOG 4"/>
    <property type="match status" value="1"/>
</dbReference>
<dbReference type="Pfam" id="PF05605">
    <property type="entry name" value="zf-Di19"/>
    <property type="match status" value="1"/>
</dbReference>
<accession>B9GDQ0</accession>
<organism evidence="5">
    <name type="scientific">Oryza sativa subsp. japonica</name>
    <name type="common">Rice</name>
    <dbReference type="NCBI Taxonomy" id="39947"/>
    <lineage>
        <taxon>Eukaryota</taxon>
        <taxon>Viridiplantae</taxon>
        <taxon>Streptophyta</taxon>
        <taxon>Embryophyta</taxon>
        <taxon>Tracheophyta</taxon>
        <taxon>Spermatophyta</taxon>
        <taxon>Magnoliopsida</taxon>
        <taxon>Liliopsida</taxon>
        <taxon>Poales</taxon>
        <taxon>Poaceae</taxon>
        <taxon>BOP clade</taxon>
        <taxon>Oryzoideae</taxon>
        <taxon>Oryzeae</taxon>
        <taxon>Oryzinae</taxon>
        <taxon>Oryza</taxon>
        <taxon>Oryza sativa</taxon>
    </lineage>
</organism>
<feature type="domain" description="Di19 zinc-binding" evidence="3">
    <location>
        <begin position="40"/>
        <end position="71"/>
    </location>
</feature>
<evidence type="ECO:0000259" key="3">
    <source>
        <dbReference type="Pfam" id="PF05605"/>
    </source>
</evidence>
<dbReference type="InterPro" id="IPR027935">
    <property type="entry name" value="Di19_C"/>
</dbReference>
<sequence>MDMDSWERLAADARLQGSCFDALIGMEEAEGSEGEEEAAEVACPFCDEEFDGFGLCCHIEDEHQAENRAGVYKLIHEVFLSCFHYRVLKVCPICYDAVGMDLVSHITSEHPSFFKGKWRNRRVSHGSHSSTRATLKKDAAYLQYRYGGSTRAASHNTDPDPLLSSFVGNFTDTDLPKDVQQEFRDETDEKSDSLVQKEQKPVESADEPLLPEVKEERTRRSQFVQGLVLSLMFDDIL</sequence>
<proteinExistence type="inferred from homology"/>
<dbReference type="AlphaFoldDB" id="B9GDQ0"/>
<comment type="similarity">
    <text evidence="1">Belongs to the Di19 family.</text>
</comment>
<dbReference type="Pfam" id="PF14571">
    <property type="entry name" value="Di19_C"/>
    <property type="match status" value="1"/>
</dbReference>
<reference evidence="5" key="1">
    <citation type="journal article" date="2005" name="PLoS Biol.">
        <title>The genomes of Oryza sativa: a history of duplications.</title>
        <authorList>
            <person name="Yu J."/>
            <person name="Wang J."/>
            <person name="Lin W."/>
            <person name="Li S."/>
            <person name="Li H."/>
            <person name="Zhou J."/>
            <person name="Ni P."/>
            <person name="Dong W."/>
            <person name="Hu S."/>
            <person name="Zeng C."/>
            <person name="Zhang J."/>
            <person name="Zhang Y."/>
            <person name="Li R."/>
            <person name="Xu Z."/>
            <person name="Li S."/>
            <person name="Li X."/>
            <person name="Zheng H."/>
            <person name="Cong L."/>
            <person name="Lin L."/>
            <person name="Yin J."/>
            <person name="Geng J."/>
            <person name="Li G."/>
            <person name="Shi J."/>
            <person name="Liu J."/>
            <person name="Lv H."/>
            <person name="Li J."/>
            <person name="Wang J."/>
            <person name="Deng Y."/>
            <person name="Ran L."/>
            <person name="Shi X."/>
            <person name="Wang X."/>
            <person name="Wu Q."/>
            <person name="Li C."/>
            <person name="Ren X."/>
            <person name="Wang J."/>
            <person name="Wang X."/>
            <person name="Li D."/>
            <person name="Liu D."/>
            <person name="Zhang X."/>
            <person name="Ji Z."/>
            <person name="Zhao W."/>
            <person name="Sun Y."/>
            <person name="Zhang Z."/>
            <person name="Bao J."/>
            <person name="Han Y."/>
            <person name="Dong L."/>
            <person name="Ji J."/>
            <person name="Chen P."/>
            <person name="Wu S."/>
            <person name="Liu J."/>
            <person name="Xiao Y."/>
            <person name="Bu D."/>
            <person name="Tan J."/>
            <person name="Yang L."/>
            <person name="Ye C."/>
            <person name="Zhang J."/>
            <person name="Xu J."/>
            <person name="Zhou Y."/>
            <person name="Yu Y."/>
            <person name="Zhang B."/>
            <person name="Zhuang S."/>
            <person name="Wei H."/>
            <person name="Liu B."/>
            <person name="Lei M."/>
            <person name="Yu H."/>
            <person name="Li Y."/>
            <person name="Xu H."/>
            <person name="Wei S."/>
            <person name="He X."/>
            <person name="Fang L."/>
            <person name="Zhang Z."/>
            <person name="Zhang Y."/>
            <person name="Huang X."/>
            <person name="Su Z."/>
            <person name="Tong W."/>
            <person name="Li J."/>
            <person name="Tong Z."/>
            <person name="Li S."/>
            <person name="Ye J."/>
            <person name="Wang L."/>
            <person name="Fang L."/>
            <person name="Lei T."/>
            <person name="Chen C."/>
            <person name="Chen H."/>
            <person name="Xu Z."/>
            <person name="Li H."/>
            <person name="Huang H."/>
            <person name="Zhang F."/>
            <person name="Xu H."/>
            <person name="Li N."/>
            <person name="Zhao C."/>
            <person name="Li S."/>
            <person name="Dong L."/>
            <person name="Huang Y."/>
            <person name="Li L."/>
            <person name="Xi Y."/>
            <person name="Qi Q."/>
            <person name="Li W."/>
            <person name="Zhang B."/>
            <person name="Hu W."/>
            <person name="Zhang Y."/>
            <person name="Tian X."/>
            <person name="Jiao Y."/>
            <person name="Liang X."/>
            <person name="Jin J."/>
            <person name="Gao L."/>
            <person name="Zheng W."/>
            <person name="Hao B."/>
            <person name="Liu S."/>
            <person name="Wang W."/>
            <person name="Yuan L."/>
            <person name="Cao M."/>
            <person name="McDermott J."/>
            <person name="Samudrala R."/>
            <person name="Wang J."/>
            <person name="Wong G.K."/>
            <person name="Yang H."/>
        </authorList>
    </citation>
    <scope>NUCLEOTIDE SEQUENCE [LARGE SCALE GENOMIC DNA]</scope>
</reference>
<evidence type="ECO:0000259" key="4">
    <source>
        <dbReference type="Pfam" id="PF14571"/>
    </source>
</evidence>
<gene>
    <name evidence="5" type="ORF">OsJ_36474</name>
</gene>
<evidence type="ECO:0000256" key="2">
    <source>
        <dbReference type="SAM" id="MobiDB-lite"/>
    </source>
</evidence>